<keyword evidence="5 6" id="KW-0472">Membrane</keyword>
<reference evidence="7 8" key="1">
    <citation type="submission" date="2020-01" db="EMBL/GenBank/DDBJ databases">
        <title>Identification and distribution of gene clusters putatively required for synthesis of sphingolipid metabolism inhibitors in phylogenetically diverse species of the filamentous fungus Fusarium.</title>
        <authorList>
            <person name="Kim H.-S."/>
            <person name="Busman M."/>
            <person name="Brown D.W."/>
            <person name="Divon H."/>
            <person name="Uhlig S."/>
            <person name="Proctor R.H."/>
        </authorList>
    </citation>
    <scope>NUCLEOTIDE SEQUENCE [LARGE SCALE GENOMIC DNA]</scope>
    <source>
        <strain evidence="7 8">NRRL 20459</strain>
    </source>
</reference>
<feature type="transmembrane region" description="Helical" evidence="6">
    <location>
        <begin position="184"/>
        <end position="207"/>
    </location>
</feature>
<gene>
    <name evidence="7" type="ORF">FALBO_2629</name>
</gene>
<dbReference type="PANTHER" id="PTHR43791:SF36">
    <property type="entry name" value="TRANSPORTER, PUTATIVE (AFU_ORTHOLOGUE AFUA_6G08340)-RELATED"/>
    <property type="match status" value="1"/>
</dbReference>
<evidence type="ECO:0000256" key="5">
    <source>
        <dbReference type="ARBA" id="ARBA00023136"/>
    </source>
</evidence>
<dbReference type="EMBL" id="JAADYS010000338">
    <property type="protein sequence ID" value="KAF4470471.1"/>
    <property type="molecule type" value="Genomic_DNA"/>
</dbReference>
<dbReference type="OrthoDB" id="3639251at2759"/>
<dbReference type="GO" id="GO:0022857">
    <property type="term" value="F:transmembrane transporter activity"/>
    <property type="evidence" value="ECO:0007669"/>
    <property type="project" value="TreeGrafter"/>
</dbReference>
<evidence type="ECO:0000313" key="8">
    <source>
        <dbReference type="Proteomes" id="UP000554235"/>
    </source>
</evidence>
<name>A0A8H4LJT3_9HYPO</name>
<evidence type="ECO:0000256" key="6">
    <source>
        <dbReference type="SAM" id="Phobius"/>
    </source>
</evidence>
<feature type="transmembrane region" description="Helical" evidence="6">
    <location>
        <begin position="219"/>
        <end position="238"/>
    </location>
</feature>
<feature type="transmembrane region" description="Helical" evidence="6">
    <location>
        <begin position="40"/>
        <end position="60"/>
    </location>
</feature>
<keyword evidence="3 6" id="KW-0812">Transmembrane</keyword>
<evidence type="ECO:0000313" key="7">
    <source>
        <dbReference type="EMBL" id="KAF4470471.1"/>
    </source>
</evidence>
<protein>
    <submittedName>
        <fullName evidence="7">Major facilitator superfamily transporter</fullName>
    </submittedName>
</protein>
<evidence type="ECO:0000256" key="1">
    <source>
        <dbReference type="ARBA" id="ARBA00004141"/>
    </source>
</evidence>
<dbReference type="Proteomes" id="UP000554235">
    <property type="component" value="Unassembled WGS sequence"/>
</dbReference>
<sequence length="265" mass="30277">MISQWYMTNEVALHMSIYNMVQPAGAMQRCSVYKSRRPSWSGWMEGICTIFVAILSYFLLPGYPERPNHLAGWYLRPKDYDVAVGRTQRIGRKPQWGLTIRTFLRAFTFRQLWVIAIDWPIGGNTAPSNYFNLHLKSLKNSDGSVKEHLHMAGCYLNYIGDVSMILLCSWGSDNLQDESKIRTVLFASGTIVHYTLSAFLSMATYPASEAPNWRIGAKVDMGFAVLSIFMFISIHFGFRREAKKKELVKNQNGKPSRNLVDRKDA</sequence>
<organism evidence="7 8">
    <name type="scientific">Fusarium albosuccineum</name>
    <dbReference type="NCBI Taxonomy" id="1237068"/>
    <lineage>
        <taxon>Eukaryota</taxon>
        <taxon>Fungi</taxon>
        <taxon>Dikarya</taxon>
        <taxon>Ascomycota</taxon>
        <taxon>Pezizomycotina</taxon>
        <taxon>Sordariomycetes</taxon>
        <taxon>Hypocreomycetidae</taxon>
        <taxon>Hypocreales</taxon>
        <taxon>Nectriaceae</taxon>
        <taxon>Fusarium</taxon>
        <taxon>Fusarium decemcellulare species complex</taxon>
    </lineage>
</organism>
<evidence type="ECO:0000256" key="4">
    <source>
        <dbReference type="ARBA" id="ARBA00022989"/>
    </source>
</evidence>
<comment type="caution">
    <text evidence="7">The sequence shown here is derived from an EMBL/GenBank/DDBJ whole genome shotgun (WGS) entry which is preliminary data.</text>
</comment>
<keyword evidence="4 6" id="KW-1133">Transmembrane helix</keyword>
<evidence type="ECO:0000256" key="2">
    <source>
        <dbReference type="ARBA" id="ARBA00022448"/>
    </source>
</evidence>
<proteinExistence type="predicted"/>
<keyword evidence="8" id="KW-1185">Reference proteome</keyword>
<evidence type="ECO:0000256" key="3">
    <source>
        <dbReference type="ARBA" id="ARBA00022692"/>
    </source>
</evidence>
<dbReference type="GO" id="GO:0016020">
    <property type="term" value="C:membrane"/>
    <property type="evidence" value="ECO:0007669"/>
    <property type="project" value="UniProtKB-SubCell"/>
</dbReference>
<dbReference type="AlphaFoldDB" id="A0A8H4LJT3"/>
<dbReference type="PANTHER" id="PTHR43791">
    <property type="entry name" value="PERMEASE-RELATED"/>
    <property type="match status" value="1"/>
</dbReference>
<keyword evidence="2" id="KW-0813">Transport</keyword>
<comment type="subcellular location">
    <subcellularLocation>
        <location evidence="1">Membrane</location>
        <topology evidence="1">Multi-pass membrane protein</topology>
    </subcellularLocation>
</comment>
<accession>A0A8H4LJT3</accession>